<sequence length="112" mass="13507">MHLDWSFDTHDPKYGPSLSLSLFSSAKLNLYLFTMIVRDDYIYIRRHIQGDHNNLLWHSQHQKPLVTETSTVHFEVEVEGRKIRKFGWHVVRKDDHYEDMQIKWLRIPCISN</sequence>
<dbReference type="EMBL" id="JAYMYQ010000010">
    <property type="protein sequence ID" value="KAK7306960.1"/>
    <property type="molecule type" value="Genomic_DNA"/>
</dbReference>
<evidence type="ECO:0000256" key="1">
    <source>
        <dbReference type="SAM" id="Phobius"/>
    </source>
</evidence>
<accession>A0AAN9JX09</accession>
<feature type="transmembrane region" description="Helical" evidence="1">
    <location>
        <begin position="20"/>
        <end position="37"/>
    </location>
</feature>
<gene>
    <name evidence="2" type="ORF">VNO77_39614</name>
</gene>
<comment type="caution">
    <text evidence="2">The sequence shown here is derived from an EMBL/GenBank/DDBJ whole genome shotgun (WGS) entry which is preliminary data.</text>
</comment>
<name>A0AAN9JX09_CANGL</name>
<keyword evidence="3" id="KW-1185">Reference proteome</keyword>
<evidence type="ECO:0000313" key="2">
    <source>
        <dbReference type="EMBL" id="KAK7306960.1"/>
    </source>
</evidence>
<proteinExistence type="predicted"/>
<keyword evidence="1" id="KW-1133">Transmembrane helix</keyword>
<dbReference type="AlphaFoldDB" id="A0AAN9JX09"/>
<evidence type="ECO:0000313" key="3">
    <source>
        <dbReference type="Proteomes" id="UP001367508"/>
    </source>
</evidence>
<protein>
    <submittedName>
        <fullName evidence="2">Uncharacterized protein</fullName>
    </submittedName>
</protein>
<keyword evidence="1" id="KW-0812">Transmembrane</keyword>
<keyword evidence="1" id="KW-0472">Membrane</keyword>
<organism evidence="2 3">
    <name type="scientific">Canavalia gladiata</name>
    <name type="common">Sword bean</name>
    <name type="synonym">Dolichos gladiatus</name>
    <dbReference type="NCBI Taxonomy" id="3824"/>
    <lineage>
        <taxon>Eukaryota</taxon>
        <taxon>Viridiplantae</taxon>
        <taxon>Streptophyta</taxon>
        <taxon>Embryophyta</taxon>
        <taxon>Tracheophyta</taxon>
        <taxon>Spermatophyta</taxon>
        <taxon>Magnoliopsida</taxon>
        <taxon>eudicotyledons</taxon>
        <taxon>Gunneridae</taxon>
        <taxon>Pentapetalae</taxon>
        <taxon>rosids</taxon>
        <taxon>fabids</taxon>
        <taxon>Fabales</taxon>
        <taxon>Fabaceae</taxon>
        <taxon>Papilionoideae</taxon>
        <taxon>50 kb inversion clade</taxon>
        <taxon>NPAAA clade</taxon>
        <taxon>indigoferoid/millettioid clade</taxon>
        <taxon>Phaseoleae</taxon>
        <taxon>Canavalia</taxon>
    </lineage>
</organism>
<dbReference type="Proteomes" id="UP001367508">
    <property type="component" value="Unassembled WGS sequence"/>
</dbReference>
<reference evidence="2 3" key="1">
    <citation type="submission" date="2024-01" db="EMBL/GenBank/DDBJ databases">
        <title>The genomes of 5 underutilized Papilionoideae crops provide insights into root nodulation and disease resistanc.</title>
        <authorList>
            <person name="Jiang F."/>
        </authorList>
    </citation>
    <scope>NUCLEOTIDE SEQUENCE [LARGE SCALE GENOMIC DNA]</scope>
    <source>
        <strain evidence="2">LVBAO_FW01</strain>
        <tissue evidence="2">Leaves</tissue>
    </source>
</reference>